<dbReference type="InterPro" id="IPR006421">
    <property type="entry name" value="Glycogen_debranch_met"/>
</dbReference>
<dbReference type="PANTHER" id="PTHR10569:SF2">
    <property type="entry name" value="GLYCOGEN DEBRANCHING ENZYME"/>
    <property type="match status" value="1"/>
</dbReference>
<comment type="similarity">
    <text evidence="15">Belongs to the glycogen debranching enzyme family.</text>
</comment>
<evidence type="ECO:0000256" key="11">
    <source>
        <dbReference type="ARBA" id="ARBA00022801"/>
    </source>
</evidence>
<protein>
    <recommendedName>
        <fullName evidence="7">Glycogen debranching enzyme</fullName>
        <ecNumber evidence="5">2.4.1.25</ecNumber>
        <ecNumber evidence="6">3.2.1.33</ecNumber>
    </recommendedName>
    <alternativeName>
        <fullName evidence="16">Glycogen debrancher</fullName>
    </alternativeName>
</protein>
<dbReference type="Pfam" id="PF14701">
    <property type="entry name" value="hDGE_amylase"/>
    <property type="match status" value="1"/>
</dbReference>
<feature type="domain" description="Glycogen debranching enzyme C-terminal" evidence="17">
    <location>
        <begin position="1084"/>
        <end position="1526"/>
    </location>
</feature>
<evidence type="ECO:0000256" key="12">
    <source>
        <dbReference type="ARBA" id="ARBA00023056"/>
    </source>
</evidence>
<dbReference type="CDD" id="cd11327">
    <property type="entry name" value="AmyAc_Glg_debranch_2"/>
    <property type="match status" value="1"/>
</dbReference>
<dbReference type="Proteomes" id="UP000027586">
    <property type="component" value="Unassembled WGS sequence"/>
</dbReference>
<dbReference type="InterPro" id="IPR017853">
    <property type="entry name" value="GH"/>
</dbReference>
<accession>A0A068S7K8</accession>
<evidence type="ECO:0000256" key="14">
    <source>
        <dbReference type="ARBA" id="ARBA00023295"/>
    </source>
</evidence>
<dbReference type="SUPFAM" id="SSF48208">
    <property type="entry name" value="Six-hairpin glycosidases"/>
    <property type="match status" value="1"/>
</dbReference>
<organism evidence="21 22">
    <name type="scientific">Lichtheimia corymbifera JMRC:FSU:9682</name>
    <dbReference type="NCBI Taxonomy" id="1263082"/>
    <lineage>
        <taxon>Eukaryota</taxon>
        <taxon>Fungi</taxon>
        <taxon>Fungi incertae sedis</taxon>
        <taxon>Mucoromycota</taxon>
        <taxon>Mucoromycotina</taxon>
        <taxon>Mucoromycetes</taxon>
        <taxon>Mucorales</taxon>
        <taxon>Lichtheimiaceae</taxon>
        <taxon>Lichtheimia</taxon>
    </lineage>
</organism>
<name>A0A068S7K8_9FUNG</name>
<dbReference type="Gene3D" id="3.20.20.80">
    <property type="entry name" value="Glycosidases"/>
    <property type="match status" value="2"/>
</dbReference>
<dbReference type="Gene3D" id="1.50.10.10">
    <property type="match status" value="1"/>
</dbReference>
<dbReference type="InterPro" id="IPR032788">
    <property type="entry name" value="AGL_central"/>
</dbReference>
<dbReference type="InterPro" id="IPR012341">
    <property type="entry name" value="6hp_glycosidase-like_sf"/>
</dbReference>
<keyword evidence="8" id="KW-0963">Cytoplasm</keyword>
<keyword evidence="11 21" id="KW-0378">Hydrolase</keyword>
<evidence type="ECO:0000256" key="7">
    <source>
        <dbReference type="ARBA" id="ARBA00020723"/>
    </source>
</evidence>
<comment type="subcellular location">
    <subcellularLocation>
        <location evidence="4">Cytoplasm</location>
    </subcellularLocation>
</comment>
<dbReference type="GO" id="GO:0005737">
    <property type="term" value="C:cytoplasm"/>
    <property type="evidence" value="ECO:0007669"/>
    <property type="project" value="UniProtKB-SubCell"/>
</dbReference>
<evidence type="ECO:0000256" key="1">
    <source>
        <dbReference type="ARBA" id="ARBA00000439"/>
    </source>
</evidence>
<keyword evidence="9" id="KW-0328">Glycosyltransferase</keyword>
<dbReference type="GO" id="GO:0005980">
    <property type="term" value="P:glycogen catabolic process"/>
    <property type="evidence" value="ECO:0007669"/>
    <property type="project" value="EnsemblFungi"/>
</dbReference>
<feature type="domain" description="Glycogen debranching enzyme glucanotransferase" evidence="19">
    <location>
        <begin position="178"/>
        <end position="606"/>
    </location>
</feature>
<reference evidence="21" key="1">
    <citation type="submission" date="2013-08" db="EMBL/GenBank/DDBJ databases">
        <title>Gene expansion shapes genome architecture in the human pathogen Lichtheimia corymbifera: an evolutionary genomics analysis in the ancient terrestrial Mucorales (Mucoromycotina).</title>
        <authorList>
            <person name="Schwartze V.U."/>
            <person name="Winter S."/>
            <person name="Shelest E."/>
            <person name="Marcet-Houben M."/>
            <person name="Horn F."/>
            <person name="Wehner S."/>
            <person name="Hoffmann K."/>
            <person name="Riege K."/>
            <person name="Sammeth M."/>
            <person name="Nowrousian M."/>
            <person name="Valiante V."/>
            <person name="Linde J."/>
            <person name="Jacobsen I.D."/>
            <person name="Marz M."/>
            <person name="Brakhage A.A."/>
            <person name="Gabaldon T."/>
            <person name="Bocker S."/>
            <person name="Voigt K."/>
        </authorList>
    </citation>
    <scope>NUCLEOTIDE SEQUENCE [LARGE SCALE GENOMIC DNA]</scope>
    <source>
        <strain evidence="21">FSU 9682</strain>
    </source>
</reference>
<keyword evidence="12" id="KW-0320">Glycogen biosynthesis</keyword>
<evidence type="ECO:0000256" key="6">
    <source>
        <dbReference type="ARBA" id="ARBA00012778"/>
    </source>
</evidence>
<dbReference type="VEuPathDB" id="FungiDB:LCOR_09221.1"/>
<dbReference type="NCBIfam" id="TIGR01531">
    <property type="entry name" value="glyc_debranch"/>
    <property type="match status" value="1"/>
</dbReference>
<keyword evidence="10" id="KW-0808">Transferase</keyword>
<dbReference type="FunFam" id="3.20.20.80:FF:000242">
    <property type="entry name" value="Glycogen debranching enzyme Gdb1, putative"/>
    <property type="match status" value="1"/>
</dbReference>
<evidence type="ECO:0000256" key="8">
    <source>
        <dbReference type="ARBA" id="ARBA00022490"/>
    </source>
</evidence>
<evidence type="ECO:0000256" key="15">
    <source>
        <dbReference type="ARBA" id="ARBA00025780"/>
    </source>
</evidence>
<dbReference type="EC" id="2.4.1.25" evidence="5"/>
<dbReference type="EMBL" id="CBTN010000056">
    <property type="protein sequence ID" value="CDH58358.1"/>
    <property type="molecule type" value="Genomic_DNA"/>
</dbReference>
<dbReference type="InterPro" id="IPR029436">
    <property type="entry name" value="AGL_euk_N"/>
</dbReference>
<dbReference type="GO" id="GO:0004135">
    <property type="term" value="F:amylo-alpha-1,6-glucosidase activity"/>
    <property type="evidence" value="ECO:0007669"/>
    <property type="project" value="UniProtKB-EC"/>
</dbReference>
<evidence type="ECO:0000259" key="18">
    <source>
        <dbReference type="Pfam" id="PF14699"/>
    </source>
</evidence>
<evidence type="ECO:0000256" key="9">
    <source>
        <dbReference type="ARBA" id="ARBA00022676"/>
    </source>
</evidence>
<dbReference type="SUPFAM" id="SSF51445">
    <property type="entry name" value="(Trans)glycosidases"/>
    <property type="match status" value="1"/>
</dbReference>
<comment type="function">
    <text evidence="3">Multifunctional enzyme acting as 1,4-alpha-D-glucan:1,4-alpha-D-glucan 4-alpha-D-glycosyltransferase and amylo-1,6-glucosidase in glycogen degradation.</text>
</comment>
<dbReference type="GO" id="GO:0004134">
    <property type="term" value="F:4-alpha-glucanotransferase activity"/>
    <property type="evidence" value="ECO:0007669"/>
    <property type="project" value="UniProtKB-EC"/>
</dbReference>
<dbReference type="InterPro" id="IPR032792">
    <property type="entry name" value="AGL_glucanoTrfase"/>
</dbReference>
<evidence type="ECO:0000256" key="13">
    <source>
        <dbReference type="ARBA" id="ARBA00023268"/>
    </source>
</evidence>
<dbReference type="FunFam" id="1.50.10.10:FF:000039">
    <property type="entry name" value="Glycogen debranching enzyme Gdb1, putative"/>
    <property type="match status" value="1"/>
</dbReference>
<evidence type="ECO:0000313" key="21">
    <source>
        <dbReference type="EMBL" id="CDH58358.1"/>
    </source>
</evidence>
<sequence length="1533" mass="174523">MTIAAATPKNTILSTGTAGQSSSTLPLVPPLYALLLADDGSPDKSNTSSKLIESPAFCKLLHGNILSRNEHLHIQKREKYVRIPLGNQPCILRFVLRKGSLAATSSTLPRLHTTYPIQGPFDRATFHAVEFDADGICDIPLMTPGAFEYHVTFENNRKSERVGYFVVEPRLYQSSSHKQLPLDAIMIESMIPKWMGPLARWQPHIDLVHQTSYNMIHFAPMQQRGSSDSPYSIRDQLLFADDLFDNPSLLSREDRLKEVRQTIFNIQHEHGILCLSDVVWNHTSHDSVFLQDHPDAGYNLQNSPHLVPAYELDTALLELSKSIDQHGLPQRLETRQDVDNVMSHIKNSIFPQLKLWEYDIIDAEIAIREFSSAITQLSSSHETHKDAYKGAEDVAGQPIKRQAELFGAYAVIEGTHGTRFHRSVDIPRAIAFVQSYAKEDEYKAVFQKLIEQYNLVWYELYDNDVKIALDNIKNRITYLRIDDNGPKWGEISASSPLVESYFTRVNETIQVANNGWIWDADPLEDFAGPESRAYLRRQVICWGDCVKLRYGKSFDDNPWLWDHMRQYTEQVASLFHGIRIDNCHSTPLHVAEYLLDCARRVRPDLYVIAELFTGSPEMDERFVSRLGIHALIREAMQAWDPHEMSRLVHRHGGKPVGSMDQFIRWKRISKDGNEYMLIPIEHGSMPRALFMDCTHDNKTPFQMRTAEDALANSALVAFADCATGSVKGYDEIYPRLLDLVGEKRHYNPNVDASTTGIMRIKEQLQHLHMKMALEGYREVHVHHEGDYVLVHRQHPRTHDGYFLVARTAFPDKHGSIDPIRLHRTRLSFMFGASLHVDTAAAAPLDTKHLVGLPSVLADLPEPPIHSRENGFVEIELPSDFTPGSILVFQTFAQIHDTSNVTQLVTSMPESVLESLDVLDCNVVLYRCQGEEFDATNGGGVYEVPGWGQMTYAGLEGFMAVLRPIIRDNDLGHPFCDNLRKGHWAMDYIQNRLEVYQKNFEHHHLKPLIQWFSSRFGVIRGLPDFLVPKYFSMAVHTAYEHVRDHALQCMAPFVHASLDPFIHQLALCSVQMLGVVPSTSLEPIKITPTLAAGLPHFTHGCMRTWGRDVFISLRGLLMVTGQWDAARQHILAFASTLRNGLLPNLLDAGRNPRYNARDAVWWFMQSVQDYCKLAPDGTDILSAKVSRRFPRDYEWVSHDHGYDWDCTLAELIQEIMQQHAKGIHFREHNAGPNIDQQMKDEGFNIDIEVDWESGGVLIGGNIWNCGTWMDKMGESEKAGNKGYPGTPRDGAPIEITGLLKSALRWLSSLCNTDVFPWKGIDRANGKTITYSEWNDLLQSNFERIYFVPREPDQDTNYAVDPSIVHRRGIYKDAYGATEPYTEYQFRPNLCVAMVVAPELFNRQHAKQCLQLMHNVLLAPLGMRTLDPADMRYRPYYINGEDSEDFDTAKGRNYHQGPEWIWPIGYYLRAAHQFGALSSLAISRVLHAHRQEIETSTWAGLPELTNKDGETCWDSCFSQAWSAATILDLLYDMQQ</sequence>
<comment type="caution">
    <text evidence="21">The sequence shown here is derived from an EMBL/GenBank/DDBJ whole genome shotgun (WGS) entry which is preliminary data.</text>
</comment>
<evidence type="ECO:0000256" key="4">
    <source>
        <dbReference type="ARBA" id="ARBA00004496"/>
    </source>
</evidence>
<dbReference type="GO" id="GO:0005978">
    <property type="term" value="P:glycogen biosynthetic process"/>
    <property type="evidence" value="ECO:0007669"/>
    <property type="project" value="UniProtKB-KW"/>
</dbReference>
<dbReference type="EC" id="3.2.1.33" evidence="6"/>
<comment type="catalytic activity">
    <reaction evidence="1">
        <text>Transfers a segment of a (1-&gt;4)-alpha-D-glucan to a new position in an acceptor, which may be glucose or a (1-&gt;4)-alpha-D-glucan.</text>
        <dbReference type="EC" id="2.4.1.25"/>
    </reaction>
</comment>
<evidence type="ECO:0000256" key="3">
    <source>
        <dbReference type="ARBA" id="ARBA00003530"/>
    </source>
</evidence>
<dbReference type="PANTHER" id="PTHR10569">
    <property type="entry name" value="GLYCOGEN DEBRANCHING ENZYME"/>
    <property type="match status" value="1"/>
</dbReference>
<dbReference type="Pfam" id="PF14702">
    <property type="entry name" value="hGDE_central"/>
    <property type="match status" value="1"/>
</dbReference>
<evidence type="ECO:0000256" key="2">
    <source>
        <dbReference type="ARBA" id="ARBA00000927"/>
    </source>
</evidence>
<proteinExistence type="inferred from homology"/>
<feature type="domain" description="Glycogen debranching enzyme central" evidence="20">
    <location>
        <begin position="756"/>
        <end position="992"/>
    </location>
</feature>
<dbReference type="Pfam" id="PF14699">
    <property type="entry name" value="hGDE_N"/>
    <property type="match status" value="1"/>
</dbReference>
<gene>
    <name evidence="21" type="ORF">LCOR_09221.1</name>
</gene>
<evidence type="ECO:0000259" key="17">
    <source>
        <dbReference type="Pfam" id="PF06202"/>
    </source>
</evidence>
<keyword evidence="14" id="KW-0326">Glycosidase</keyword>
<keyword evidence="22" id="KW-1185">Reference proteome</keyword>
<evidence type="ECO:0000256" key="16">
    <source>
        <dbReference type="ARBA" id="ARBA00031477"/>
    </source>
</evidence>
<comment type="catalytic activity">
    <reaction evidence="2">
        <text>Hydrolysis of (1-&gt;6)-alpha-D-glucosidic branch linkages in glycogen phosphorylase limit dextrin.</text>
        <dbReference type="EC" id="3.2.1.33"/>
    </reaction>
</comment>
<keyword evidence="13" id="KW-0511">Multifunctional enzyme</keyword>
<evidence type="ECO:0000256" key="10">
    <source>
        <dbReference type="ARBA" id="ARBA00022679"/>
    </source>
</evidence>
<evidence type="ECO:0000259" key="19">
    <source>
        <dbReference type="Pfam" id="PF14701"/>
    </source>
</evidence>
<feature type="domain" description="Eukaryotic glycogen debranching enzyme N-terminal" evidence="18">
    <location>
        <begin position="92"/>
        <end position="172"/>
    </location>
</feature>
<evidence type="ECO:0000256" key="5">
    <source>
        <dbReference type="ARBA" id="ARBA00012560"/>
    </source>
</evidence>
<dbReference type="InterPro" id="IPR010401">
    <property type="entry name" value="AGL/Gdb1"/>
</dbReference>
<dbReference type="Pfam" id="PF06202">
    <property type="entry name" value="GDE_C"/>
    <property type="match status" value="1"/>
</dbReference>
<dbReference type="InterPro" id="IPR008928">
    <property type="entry name" value="6-hairpin_glycosidase_sf"/>
</dbReference>
<evidence type="ECO:0000313" key="22">
    <source>
        <dbReference type="Proteomes" id="UP000027586"/>
    </source>
</evidence>
<dbReference type="InterPro" id="IPR032790">
    <property type="entry name" value="GDE_C"/>
</dbReference>
<evidence type="ECO:0000259" key="20">
    <source>
        <dbReference type="Pfam" id="PF14702"/>
    </source>
</evidence>
<dbReference type="STRING" id="1263082.A0A068S7K8"/>
<dbReference type="OrthoDB" id="10248904at2759"/>